<accession>A0A7V8UUS0</accession>
<dbReference type="AlphaFoldDB" id="A0A7V8UUS0"/>
<name>A0A7V8UUS0_9CORY</name>
<dbReference type="EMBL" id="JABFED010000005">
    <property type="protein sequence ID" value="MBA1837736.1"/>
    <property type="molecule type" value="Genomic_DNA"/>
</dbReference>
<protein>
    <recommendedName>
        <fullName evidence="4">Phospholipase A2</fullName>
    </recommendedName>
</protein>
<evidence type="ECO:0000256" key="1">
    <source>
        <dbReference type="SAM" id="MobiDB-lite"/>
    </source>
</evidence>
<sequence length="184" mass="20319">MQSTSAFADEIDQVALDRAGAPQSTEETDKEIDRYIITDDDGVMRFDMQTAQQEGASETALRAGTYINEFTSTTSTRGIIDSFMNKWRYCGPNNSQPGPPYAGKPADSACRDHDICLAQNTDLNAKKACDQALINATQHELDENSGAYSLDERAYLHAMKRAISWARDNCRVDSPPAICKGKLR</sequence>
<dbReference type="InterPro" id="IPR036444">
    <property type="entry name" value="PLipase_A2_dom_sf"/>
</dbReference>
<comment type="caution">
    <text evidence="2">The sequence shown here is derived from an EMBL/GenBank/DDBJ whole genome shotgun (WGS) entry which is preliminary data.</text>
</comment>
<gene>
    <name evidence="2" type="ORF">HMA55_07485</name>
</gene>
<evidence type="ECO:0000313" key="2">
    <source>
        <dbReference type="EMBL" id="MBA1837736.1"/>
    </source>
</evidence>
<proteinExistence type="predicted"/>
<evidence type="ECO:0000313" key="3">
    <source>
        <dbReference type="Proteomes" id="UP000577408"/>
    </source>
</evidence>
<dbReference type="GO" id="GO:0050482">
    <property type="term" value="P:arachidonate secretion"/>
    <property type="evidence" value="ECO:0007669"/>
    <property type="project" value="InterPro"/>
</dbReference>
<organism evidence="2 3">
    <name type="scientific">Corynebacterium wankanglinii</name>
    <dbReference type="NCBI Taxonomy" id="2735136"/>
    <lineage>
        <taxon>Bacteria</taxon>
        <taxon>Bacillati</taxon>
        <taxon>Actinomycetota</taxon>
        <taxon>Actinomycetes</taxon>
        <taxon>Mycobacteriales</taxon>
        <taxon>Corynebacteriaceae</taxon>
        <taxon>Corynebacterium</taxon>
    </lineage>
</organism>
<reference evidence="2 3" key="1">
    <citation type="submission" date="2020-05" db="EMBL/GenBank/DDBJ databases">
        <title>Descriptions of Corynebacterium xxxx sp. nov., Corynebacterium yyyy sp. nov. and Corynebacterium zzzz sp. nov.</title>
        <authorList>
            <person name="Zhang G."/>
        </authorList>
    </citation>
    <scope>NUCLEOTIDE SEQUENCE [LARGE SCALE GENOMIC DNA]</scope>
    <source>
        <strain evidence="3">zg-913</strain>
    </source>
</reference>
<dbReference type="Gene3D" id="1.20.90.10">
    <property type="entry name" value="Phospholipase A2 domain"/>
    <property type="match status" value="1"/>
</dbReference>
<dbReference type="GO" id="GO:0004623">
    <property type="term" value="F:phospholipase A2 activity"/>
    <property type="evidence" value="ECO:0007669"/>
    <property type="project" value="InterPro"/>
</dbReference>
<dbReference type="RefSeq" id="WP_181192440.1">
    <property type="nucleotide sequence ID" value="NZ_JABFED010000005.1"/>
</dbReference>
<evidence type="ECO:0008006" key="4">
    <source>
        <dbReference type="Google" id="ProtNLM"/>
    </source>
</evidence>
<dbReference type="GO" id="GO:0006644">
    <property type="term" value="P:phospholipid metabolic process"/>
    <property type="evidence" value="ECO:0007669"/>
    <property type="project" value="InterPro"/>
</dbReference>
<keyword evidence="3" id="KW-1185">Reference proteome</keyword>
<feature type="region of interest" description="Disordered" evidence="1">
    <location>
        <begin position="1"/>
        <end position="28"/>
    </location>
</feature>
<dbReference type="SUPFAM" id="SSF48619">
    <property type="entry name" value="Phospholipase A2, PLA2"/>
    <property type="match status" value="1"/>
</dbReference>
<dbReference type="Proteomes" id="UP000577408">
    <property type="component" value="Unassembled WGS sequence"/>
</dbReference>